<keyword evidence="13" id="KW-1185">Reference proteome</keyword>
<evidence type="ECO:0000256" key="8">
    <source>
        <dbReference type="ARBA" id="ARBA00023326"/>
    </source>
</evidence>
<comment type="subcellular location">
    <subcellularLocation>
        <location evidence="1 11">Secreted</location>
    </subcellularLocation>
</comment>
<proteinExistence type="inferred from homology"/>
<evidence type="ECO:0000256" key="10">
    <source>
        <dbReference type="ARBA" id="ARBA00034075"/>
    </source>
</evidence>
<organism evidence="12 13">
    <name type="scientific">Stachybotrys elegans</name>
    <dbReference type="NCBI Taxonomy" id="80388"/>
    <lineage>
        <taxon>Eukaryota</taxon>
        <taxon>Fungi</taxon>
        <taxon>Dikarya</taxon>
        <taxon>Ascomycota</taxon>
        <taxon>Pezizomycotina</taxon>
        <taxon>Sordariomycetes</taxon>
        <taxon>Hypocreomycetidae</taxon>
        <taxon>Hypocreales</taxon>
        <taxon>Stachybotryaceae</taxon>
        <taxon>Stachybotrys</taxon>
    </lineage>
</organism>
<comment type="function">
    <text evidence="9 11">Involved in degradation of plant cell walls. Hydrolyzes the feruloyl-arabinose ester bond in arabinoxylans, and the feruloyl-galactose ester bond in pectin. Active against paranitrophenyl-acetate, methyl ferulate and wheat arabinoxylan.</text>
</comment>
<dbReference type="Proteomes" id="UP000813444">
    <property type="component" value="Unassembled WGS sequence"/>
</dbReference>
<dbReference type="OrthoDB" id="424610at2759"/>
<dbReference type="PANTHER" id="PTHR38050">
    <property type="match status" value="1"/>
</dbReference>
<evidence type="ECO:0000256" key="5">
    <source>
        <dbReference type="ARBA" id="ARBA00022729"/>
    </source>
</evidence>
<dbReference type="AlphaFoldDB" id="A0A8K0SWH2"/>
<dbReference type="InterPro" id="IPR029058">
    <property type="entry name" value="AB_hydrolase_fold"/>
</dbReference>
<evidence type="ECO:0000256" key="11">
    <source>
        <dbReference type="RuleBase" id="RU367094"/>
    </source>
</evidence>
<dbReference type="EMBL" id="JAGPNK010000003">
    <property type="protein sequence ID" value="KAH7324145.1"/>
    <property type="molecule type" value="Genomic_DNA"/>
</dbReference>
<comment type="caution">
    <text evidence="12">The sequence shown here is derived from an EMBL/GenBank/DDBJ whole genome shotgun (WGS) entry which is preliminary data.</text>
</comment>
<evidence type="ECO:0000256" key="9">
    <source>
        <dbReference type="ARBA" id="ARBA00025250"/>
    </source>
</evidence>
<evidence type="ECO:0000256" key="4">
    <source>
        <dbReference type="ARBA" id="ARBA00022651"/>
    </source>
</evidence>
<keyword evidence="3 11" id="KW-0964">Secreted</keyword>
<evidence type="ECO:0000256" key="2">
    <source>
        <dbReference type="ARBA" id="ARBA00010278"/>
    </source>
</evidence>
<dbReference type="GO" id="GO:0030600">
    <property type="term" value="F:feruloyl esterase activity"/>
    <property type="evidence" value="ECO:0007669"/>
    <property type="project" value="UniProtKB-UniRule"/>
</dbReference>
<sequence>MKYSIALTLTVGALRARGAPSAGCGTDPSFESGPQTVNVNGQDRNYIVRIPEGYDNSNPYRLILGLHWWGGSMEDVAYGQTVTPGVWNYYGLERLAKESAIFVAPQGIDGNWYNEGDSDYAFLDEIHRVVESSLCVDTDLRFSIGFSWGGSTSIGLACRDSEFPLRAITAIGAAGPYTCEPGTAPVGYLGIHGVSDNLDNGRGMRDMFLANNGCTGEENPQPAVGSLTHVRTDYQCNGPPATWITFDGGHHPAPWDGGSGDNGEASYVPDYAWEMFSSF</sequence>
<comment type="similarity">
    <text evidence="2 11">Belongs to the faeC family.</text>
</comment>
<name>A0A8K0SWH2_9HYPO</name>
<dbReference type="GO" id="GO:0045493">
    <property type="term" value="P:xylan catabolic process"/>
    <property type="evidence" value="ECO:0007669"/>
    <property type="project" value="UniProtKB-UniRule"/>
</dbReference>
<evidence type="ECO:0000256" key="3">
    <source>
        <dbReference type="ARBA" id="ARBA00022525"/>
    </source>
</evidence>
<protein>
    <recommendedName>
        <fullName evidence="11">Feruloyl esterase C</fullName>
        <ecNumber evidence="11">3.1.1.73</ecNumber>
    </recommendedName>
    <alternativeName>
        <fullName evidence="11">Ferulic acid esterase C</fullName>
    </alternativeName>
</protein>
<keyword evidence="6 11" id="KW-0378">Hydrolase</keyword>
<dbReference type="InterPro" id="IPR043595">
    <property type="entry name" value="FaeB/C/D"/>
</dbReference>
<evidence type="ECO:0000256" key="1">
    <source>
        <dbReference type="ARBA" id="ARBA00004613"/>
    </source>
</evidence>
<evidence type="ECO:0000256" key="7">
    <source>
        <dbReference type="ARBA" id="ARBA00023277"/>
    </source>
</evidence>
<evidence type="ECO:0000313" key="13">
    <source>
        <dbReference type="Proteomes" id="UP000813444"/>
    </source>
</evidence>
<dbReference type="PANTHER" id="PTHR38050:SF1">
    <property type="entry name" value="FERULOYL ESTERASE C"/>
    <property type="match status" value="1"/>
</dbReference>
<accession>A0A8K0SWH2</accession>
<keyword evidence="5" id="KW-0732">Signal</keyword>
<evidence type="ECO:0000256" key="6">
    <source>
        <dbReference type="ARBA" id="ARBA00022801"/>
    </source>
</evidence>
<keyword evidence="7 11" id="KW-0119">Carbohydrate metabolism</keyword>
<dbReference type="EC" id="3.1.1.73" evidence="11"/>
<comment type="catalytic activity">
    <reaction evidence="10 11">
        <text>feruloyl-polysaccharide + H2O = ferulate + polysaccharide.</text>
        <dbReference type="EC" id="3.1.1.73"/>
    </reaction>
</comment>
<evidence type="ECO:0000313" key="12">
    <source>
        <dbReference type="EMBL" id="KAH7324145.1"/>
    </source>
</evidence>
<keyword evidence="8 11" id="KW-0624">Polysaccharide degradation</keyword>
<dbReference type="SUPFAM" id="SSF53474">
    <property type="entry name" value="alpha/beta-Hydrolases"/>
    <property type="match status" value="1"/>
</dbReference>
<keyword evidence="4 11" id="KW-0858">Xylan degradation</keyword>
<reference evidence="12" key="1">
    <citation type="journal article" date="2021" name="Nat. Commun.">
        <title>Genetic determinants of endophytism in the Arabidopsis root mycobiome.</title>
        <authorList>
            <person name="Mesny F."/>
            <person name="Miyauchi S."/>
            <person name="Thiergart T."/>
            <person name="Pickel B."/>
            <person name="Atanasova L."/>
            <person name="Karlsson M."/>
            <person name="Huettel B."/>
            <person name="Barry K.W."/>
            <person name="Haridas S."/>
            <person name="Chen C."/>
            <person name="Bauer D."/>
            <person name="Andreopoulos W."/>
            <person name="Pangilinan J."/>
            <person name="LaButti K."/>
            <person name="Riley R."/>
            <person name="Lipzen A."/>
            <person name="Clum A."/>
            <person name="Drula E."/>
            <person name="Henrissat B."/>
            <person name="Kohler A."/>
            <person name="Grigoriev I.V."/>
            <person name="Martin F.M."/>
            <person name="Hacquard S."/>
        </authorList>
    </citation>
    <scope>NUCLEOTIDE SEQUENCE</scope>
    <source>
        <strain evidence="12">MPI-CAGE-CH-0235</strain>
    </source>
</reference>
<dbReference type="GO" id="GO:0005576">
    <property type="term" value="C:extracellular region"/>
    <property type="evidence" value="ECO:0007669"/>
    <property type="project" value="UniProtKB-SubCell"/>
</dbReference>
<dbReference type="Gene3D" id="3.40.50.1820">
    <property type="entry name" value="alpha/beta hydrolase"/>
    <property type="match status" value="1"/>
</dbReference>
<gene>
    <name evidence="12" type="ORF">B0I35DRAFT_449214</name>
</gene>